<accession>A0A8S9PBC8</accession>
<proteinExistence type="predicted"/>
<name>A0A8S9PBC8_BRACR</name>
<evidence type="ECO:0000313" key="1">
    <source>
        <dbReference type="EMBL" id="KAF3512779.1"/>
    </source>
</evidence>
<dbReference type="EMBL" id="QGKX02001521">
    <property type="protein sequence ID" value="KAF3512779.1"/>
    <property type="molecule type" value="Genomic_DNA"/>
</dbReference>
<organism evidence="1 2">
    <name type="scientific">Brassica cretica</name>
    <name type="common">Mustard</name>
    <dbReference type="NCBI Taxonomy" id="69181"/>
    <lineage>
        <taxon>Eukaryota</taxon>
        <taxon>Viridiplantae</taxon>
        <taxon>Streptophyta</taxon>
        <taxon>Embryophyta</taxon>
        <taxon>Tracheophyta</taxon>
        <taxon>Spermatophyta</taxon>
        <taxon>Magnoliopsida</taxon>
        <taxon>eudicotyledons</taxon>
        <taxon>Gunneridae</taxon>
        <taxon>Pentapetalae</taxon>
        <taxon>rosids</taxon>
        <taxon>malvids</taxon>
        <taxon>Brassicales</taxon>
        <taxon>Brassicaceae</taxon>
        <taxon>Brassiceae</taxon>
        <taxon>Brassica</taxon>
    </lineage>
</organism>
<reference evidence="1" key="1">
    <citation type="submission" date="2019-12" db="EMBL/GenBank/DDBJ databases">
        <title>Genome sequencing and annotation of Brassica cretica.</title>
        <authorList>
            <person name="Studholme D.J."/>
            <person name="Sarris P."/>
        </authorList>
    </citation>
    <scope>NUCLEOTIDE SEQUENCE</scope>
    <source>
        <strain evidence="1">PFS-109/04</strain>
        <tissue evidence="1">Leaf</tissue>
    </source>
</reference>
<protein>
    <submittedName>
        <fullName evidence="1">Uncharacterized protein</fullName>
    </submittedName>
</protein>
<sequence length="106" mass="11507">MVSRIVFRGLARPAPVVRGPWLQNMVSRSTIRGSPLSAVYARGTKGDSLSVSGEGIEGTGCLWRRFLRSRVASVCMSSQISSSLASVVEAWDLLVLMVNFFSFPAK</sequence>
<evidence type="ECO:0000313" key="2">
    <source>
        <dbReference type="Proteomes" id="UP000712600"/>
    </source>
</evidence>
<dbReference type="AlphaFoldDB" id="A0A8S9PBC8"/>
<dbReference type="Proteomes" id="UP000712600">
    <property type="component" value="Unassembled WGS sequence"/>
</dbReference>
<comment type="caution">
    <text evidence="1">The sequence shown here is derived from an EMBL/GenBank/DDBJ whole genome shotgun (WGS) entry which is preliminary data.</text>
</comment>
<gene>
    <name evidence="1" type="ORF">F2Q69_00005340</name>
</gene>